<dbReference type="OrthoDB" id="2213591at2759"/>
<dbReference type="VEuPathDB" id="FungiDB:RhiirFUN_011770"/>
<protein>
    <submittedName>
        <fullName evidence="1">Uncharacterized protein</fullName>
    </submittedName>
</protein>
<sequence>MKDEERKSVPAVPAIPEDKSYHPLTCYTSRKFDYSVKLNEILNQEELSFKFTINEKDDYKETILSESLENCKVSSTILDINQEKREKS</sequence>
<evidence type="ECO:0000313" key="1">
    <source>
        <dbReference type="EMBL" id="CAB5360386.1"/>
    </source>
</evidence>
<accession>A0A916E3Y2</accession>
<reference evidence="1" key="1">
    <citation type="submission" date="2020-05" db="EMBL/GenBank/DDBJ databases">
        <authorList>
            <person name="Rincon C."/>
            <person name="Sanders R I."/>
            <person name="Robbins C."/>
            <person name="Chaturvedi A."/>
        </authorList>
    </citation>
    <scope>NUCLEOTIDE SEQUENCE</scope>
    <source>
        <strain evidence="1">CHB12</strain>
    </source>
</reference>
<comment type="caution">
    <text evidence="1">The sequence shown here is derived from an EMBL/GenBank/DDBJ whole genome shotgun (WGS) entry which is preliminary data.</text>
</comment>
<dbReference type="AlphaFoldDB" id="A0A916E3Y2"/>
<dbReference type="Proteomes" id="UP000684084">
    <property type="component" value="Unassembled WGS sequence"/>
</dbReference>
<organism evidence="1 2">
    <name type="scientific">Rhizophagus irregularis</name>
    <dbReference type="NCBI Taxonomy" id="588596"/>
    <lineage>
        <taxon>Eukaryota</taxon>
        <taxon>Fungi</taxon>
        <taxon>Fungi incertae sedis</taxon>
        <taxon>Mucoromycota</taxon>
        <taxon>Glomeromycotina</taxon>
        <taxon>Glomeromycetes</taxon>
        <taxon>Glomerales</taxon>
        <taxon>Glomeraceae</taxon>
        <taxon>Rhizophagus</taxon>
    </lineage>
</organism>
<evidence type="ECO:0000313" key="2">
    <source>
        <dbReference type="Proteomes" id="UP000684084"/>
    </source>
</evidence>
<gene>
    <name evidence="1" type="ORF">CHRIB12_LOCUS8162</name>
</gene>
<dbReference type="EMBL" id="CAGKOT010000015">
    <property type="protein sequence ID" value="CAB5360386.1"/>
    <property type="molecule type" value="Genomic_DNA"/>
</dbReference>
<name>A0A916E3Y2_9GLOM</name>
<proteinExistence type="predicted"/>